<evidence type="ECO:0000256" key="6">
    <source>
        <dbReference type="ARBA" id="ARBA00022840"/>
    </source>
</evidence>
<keyword evidence="7" id="KW-0460">Magnesium</keyword>
<dbReference type="Gene3D" id="3.40.1190.10">
    <property type="entry name" value="Mur-like, catalytic domain"/>
    <property type="match status" value="1"/>
</dbReference>
<name>A0ABP3KNG5_9BACI</name>
<dbReference type="InterPro" id="IPR036565">
    <property type="entry name" value="Mur-like_cat_sf"/>
</dbReference>
<dbReference type="NCBIfam" id="TIGR01499">
    <property type="entry name" value="folC"/>
    <property type="match status" value="1"/>
</dbReference>
<comment type="catalytic activity">
    <reaction evidence="9">
        <text>(6S)-5,6,7,8-tetrahydrofolyl-(gamma-L-Glu)(n) + L-glutamate + ATP = (6S)-5,6,7,8-tetrahydrofolyl-(gamma-L-Glu)(n+1) + ADP + phosphate + H(+)</text>
        <dbReference type="Rhea" id="RHEA:10580"/>
        <dbReference type="Rhea" id="RHEA-COMP:14738"/>
        <dbReference type="Rhea" id="RHEA-COMP:14740"/>
        <dbReference type="ChEBI" id="CHEBI:15378"/>
        <dbReference type="ChEBI" id="CHEBI:29985"/>
        <dbReference type="ChEBI" id="CHEBI:30616"/>
        <dbReference type="ChEBI" id="CHEBI:43474"/>
        <dbReference type="ChEBI" id="CHEBI:141005"/>
        <dbReference type="ChEBI" id="CHEBI:456216"/>
        <dbReference type="EC" id="6.3.2.17"/>
    </reaction>
</comment>
<dbReference type="PIRSF" id="PIRSF001563">
    <property type="entry name" value="Folylpolyglu_synth"/>
    <property type="match status" value="1"/>
</dbReference>
<feature type="domain" description="Mur ligase C-terminal" evidence="11">
    <location>
        <begin position="299"/>
        <end position="417"/>
    </location>
</feature>
<dbReference type="PANTHER" id="PTHR11136">
    <property type="entry name" value="FOLYLPOLYGLUTAMATE SYNTHASE-RELATED"/>
    <property type="match status" value="1"/>
</dbReference>
<protein>
    <recommendedName>
        <fullName evidence="2">tetrahydrofolate synthase</fullName>
        <ecNumber evidence="2">6.3.2.17</ecNumber>
    </recommendedName>
    <alternativeName>
        <fullName evidence="8">Tetrahydrofolylpolyglutamate synthase</fullName>
    </alternativeName>
</protein>
<evidence type="ECO:0000256" key="8">
    <source>
        <dbReference type="ARBA" id="ARBA00030592"/>
    </source>
</evidence>
<keyword evidence="14" id="KW-1185">Reference proteome</keyword>
<dbReference type="InterPro" id="IPR004101">
    <property type="entry name" value="Mur_ligase_C"/>
</dbReference>
<keyword evidence="3 10" id="KW-0436">Ligase</keyword>
<evidence type="ECO:0000256" key="9">
    <source>
        <dbReference type="ARBA" id="ARBA00047493"/>
    </source>
</evidence>
<feature type="domain" description="Mur ligase central" evidence="12">
    <location>
        <begin position="44"/>
        <end position="269"/>
    </location>
</feature>
<comment type="similarity">
    <text evidence="1 10">Belongs to the folylpolyglutamate synthase family.</text>
</comment>
<evidence type="ECO:0000313" key="14">
    <source>
        <dbReference type="Proteomes" id="UP001500880"/>
    </source>
</evidence>
<proteinExistence type="inferred from homology"/>
<dbReference type="InterPro" id="IPR013221">
    <property type="entry name" value="Mur_ligase_cen"/>
</dbReference>
<dbReference type="SUPFAM" id="SSF53623">
    <property type="entry name" value="MurD-like peptide ligases, catalytic domain"/>
    <property type="match status" value="1"/>
</dbReference>
<evidence type="ECO:0000256" key="10">
    <source>
        <dbReference type="PIRNR" id="PIRNR001563"/>
    </source>
</evidence>
<evidence type="ECO:0000256" key="3">
    <source>
        <dbReference type="ARBA" id="ARBA00022598"/>
    </source>
</evidence>
<keyword evidence="4" id="KW-0479">Metal-binding</keyword>
<evidence type="ECO:0000256" key="2">
    <source>
        <dbReference type="ARBA" id="ARBA00013025"/>
    </source>
</evidence>
<dbReference type="Proteomes" id="UP001500880">
    <property type="component" value="Unassembled WGS sequence"/>
</dbReference>
<dbReference type="EMBL" id="BAAADO010000001">
    <property type="protein sequence ID" value="GAA0483543.1"/>
    <property type="molecule type" value="Genomic_DNA"/>
</dbReference>
<comment type="caution">
    <text evidence="13">The sequence shown here is derived from an EMBL/GenBank/DDBJ whole genome shotgun (WGS) entry which is preliminary data.</text>
</comment>
<dbReference type="Pfam" id="PF08245">
    <property type="entry name" value="Mur_ligase_M"/>
    <property type="match status" value="1"/>
</dbReference>
<evidence type="ECO:0000256" key="1">
    <source>
        <dbReference type="ARBA" id="ARBA00008276"/>
    </source>
</evidence>
<dbReference type="PANTHER" id="PTHR11136:SF0">
    <property type="entry name" value="DIHYDROFOLATE SYNTHETASE-RELATED"/>
    <property type="match status" value="1"/>
</dbReference>
<keyword evidence="6 10" id="KW-0067">ATP-binding</keyword>
<evidence type="ECO:0000313" key="13">
    <source>
        <dbReference type="EMBL" id="GAA0483543.1"/>
    </source>
</evidence>
<evidence type="ECO:0000256" key="7">
    <source>
        <dbReference type="ARBA" id="ARBA00022842"/>
    </source>
</evidence>
<dbReference type="InterPro" id="IPR036615">
    <property type="entry name" value="Mur_ligase_C_dom_sf"/>
</dbReference>
<dbReference type="Pfam" id="PF02875">
    <property type="entry name" value="Mur_ligase_C"/>
    <property type="match status" value="1"/>
</dbReference>
<dbReference type="RefSeq" id="WP_343837334.1">
    <property type="nucleotide sequence ID" value="NZ_BAAADO010000001.1"/>
</dbReference>
<accession>A0ABP3KNG5</accession>
<keyword evidence="5 10" id="KW-0547">Nucleotide-binding</keyword>
<dbReference type="SUPFAM" id="SSF53244">
    <property type="entry name" value="MurD-like peptide ligases, peptide-binding domain"/>
    <property type="match status" value="1"/>
</dbReference>
<evidence type="ECO:0000256" key="4">
    <source>
        <dbReference type="ARBA" id="ARBA00022723"/>
    </source>
</evidence>
<organism evidence="13 14">
    <name type="scientific">Salinibacillus aidingensis</name>
    <dbReference type="NCBI Taxonomy" id="237684"/>
    <lineage>
        <taxon>Bacteria</taxon>
        <taxon>Bacillati</taxon>
        <taxon>Bacillota</taxon>
        <taxon>Bacilli</taxon>
        <taxon>Bacillales</taxon>
        <taxon>Bacillaceae</taxon>
        <taxon>Salinibacillus</taxon>
    </lineage>
</organism>
<sequence>MEYNEAIEWIRERTKFGIRPGLERMEWLMEKLGHPEQHINSIHIAGTNGKGSTLSFLRNLFEAHHFSVGTFTSPYLIKFNERISVNGIPITDKEMVKLVEKIKPLCEDLEKTQWGPPTEFEVITAMAFSYFSDQSLDFVIWETGLGGRLDSTNIVQPIATVITNIGLDHTHILGDTYKQIAAEKAGIIKRNVPLISSVDQTEALKVIKEKAESMNAPISQLGEAFTYIGNDHVHKEGEVFTFQSEQHSFPELMIQMKGHHQVQNAVLALQTFLNVCSRNSIKPDIALIREGLKRTKWPGRFEVLVSKPPVIIDGAHNREGVVSLIQTLQRFYPNHKKNLIFSMMKDKSLDAVMPLLDKSFEKIVFTSFSFDRASEADHLYHLSQHPKKEYRADWKEAIRQEIGRIDPAHELIIISGSLYFISKVRQHFEHFSKNMIK</sequence>
<evidence type="ECO:0000256" key="5">
    <source>
        <dbReference type="ARBA" id="ARBA00022741"/>
    </source>
</evidence>
<dbReference type="InterPro" id="IPR001645">
    <property type="entry name" value="Folylpolyglutamate_synth"/>
</dbReference>
<evidence type="ECO:0000259" key="12">
    <source>
        <dbReference type="Pfam" id="PF08245"/>
    </source>
</evidence>
<reference evidence="14" key="1">
    <citation type="journal article" date="2019" name="Int. J. Syst. Evol. Microbiol.">
        <title>The Global Catalogue of Microorganisms (GCM) 10K type strain sequencing project: providing services to taxonomists for standard genome sequencing and annotation.</title>
        <authorList>
            <consortium name="The Broad Institute Genomics Platform"/>
            <consortium name="The Broad Institute Genome Sequencing Center for Infectious Disease"/>
            <person name="Wu L."/>
            <person name="Ma J."/>
        </authorList>
    </citation>
    <scope>NUCLEOTIDE SEQUENCE [LARGE SCALE GENOMIC DNA]</scope>
    <source>
        <strain evidence="14">JCM 12389</strain>
    </source>
</reference>
<dbReference type="Gene3D" id="3.90.190.20">
    <property type="entry name" value="Mur ligase, C-terminal domain"/>
    <property type="match status" value="1"/>
</dbReference>
<dbReference type="EC" id="6.3.2.17" evidence="2"/>
<evidence type="ECO:0000259" key="11">
    <source>
        <dbReference type="Pfam" id="PF02875"/>
    </source>
</evidence>
<gene>
    <name evidence="13" type="primary">folC</name>
    <name evidence="13" type="ORF">GCM10008986_05810</name>
</gene>